<evidence type="ECO:0000313" key="1">
    <source>
        <dbReference type="EMBL" id="KAJ6816936.1"/>
    </source>
</evidence>
<keyword evidence="1" id="KW-0436">Ligase</keyword>
<dbReference type="Proteomes" id="UP001140949">
    <property type="component" value="Unassembled WGS sequence"/>
</dbReference>
<proteinExistence type="predicted"/>
<gene>
    <name evidence="1" type="ORF">M6B38_413610</name>
</gene>
<protein>
    <submittedName>
        <fullName evidence="1">Methionine--tRNA ligase</fullName>
    </submittedName>
</protein>
<evidence type="ECO:0000313" key="2">
    <source>
        <dbReference type="Proteomes" id="UP001140949"/>
    </source>
</evidence>
<organism evidence="1 2">
    <name type="scientific">Iris pallida</name>
    <name type="common">Sweet iris</name>
    <dbReference type="NCBI Taxonomy" id="29817"/>
    <lineage>
        <taxon>Eukaryota</taxon>
        <taxon>Viridiplantae</taxon>
        <taxon>Streptophyta</taxon>
        <taxon>Embryophyta</taxon>
        <taxon>Tracheophyta</taxon>
        <taxon>Spermatophyta</taxon>
        <taxon>Magnoliopsida</taxon>
        <taxon>Liliopsida</taxon>
        <taxon>Asparagales</taxon>
        <taxon>Iridaceae</taxon>
        <taxon>Iridoideae</taxon>
        <taxon>Irideae</taxon>
        <taxon>Iris</taxon>
    </lineage>
</organism>
<dbReference type="EMBL" id="JANAVB010028000">
    <property type="protein sequence ID" value="KAJ6816936.1"/>
    <property type="molecule type" value="Genomic_DNA"/>
</dbReference>
<reference evidence="1" key="2">
    <citation type="submission" date="2023-04" db="EMBL/GenBank/DDBJ databases">
        <authorList>
            <person name="Bruccoleri R.E."/>
            <person name="Oakeley E.J."/>
            <person name="Faust A.-M."/>
            <person name="Dessus-Babus S."/>
            <person name="Altorfer M."/>
            <person name="Burckhardt D."/>
            <person name="Oertli M."/>
            <person name="Naumann U."/>
            <person name="Petersen F."/>
            <person name="Wong J."/>
        </authorList>
    </citation>
    <scope>NUCLEOTIDE SEQUENCE</scope>
    <source>
        <strain evidence="1">GSM-AAB239-AS_SAM_17_03QT</strain>
        <tissue evidence="1">Leaf</tissue>
    </source>
</reference>
<sequence length="70" mass="8038">MSPTRPTTPFSGIHLWRSLIHQSLAVASPTRPKTNLFRCPHVVGYRRLRRVRRGQQPWRVSSGGRTITMS</sequence>
<accession>A0AAX6FKP8</accession>
<dbReference type="AlphaFoldDB" id="A0AAX6FKP8"/>
<dbReference type="GO" id="GO:0016874">
    <property type="term" value="F:ligase activity"/>
    <property type="evidence" value="ECO:0007669"/>
    <property type="project" value="UniProtKB-KW"/>
</dbReference>
<comment type="caution">
    <text evidence="1">The sequence shown here is derived from an EMBL/GenBank/DDBJ whole genome shotgun (WGS) entry which is preliminary data.</text>
</comment>
<keyword evidence="2" id="KW-1185">Reference proteome</keyword>
<name>A0AAX6FKP8_IRIPA</name>
<reference evidence="1" key="1">
    <citation type="journal article" date="2023" name="GigaByte">
        <title>Genome assembly of the bearded iris, Iris pallida Lam.</title>
        <authorList>
            <person name="Bruccoleri R.E."/>
            <person name="Oakeley E.J."/>
            <person name="Faust A.M.E."/>
            <person name="Altorfer M."/>
            <person name="Dessus-Babus S."/>
            <person name="Burckhardt D."/>
            <person name="Oertli M."/>
            <person name="Naumann U."/>
            <person name="Petersen F."/>
            <person name="Wong J."/>
        </authorList>
    </citation>
    <scope>NUCLEOTIDE SEQUENCE</scope>
    <source>
        <strain evidence="1">GSM-AAB239-AS_SAM_17_03QT</strain>
    </source>
</reference>